<evidence type="ECO:0000313" key="1">
    <source>
        <dbReference type="EMBL" id="SVC76033.1"/>
    </source>
</evidence>
<dbReference type="EMBL" id="UINC01109302">
    <property type="protein sequence ID" value="SVC76033.1"/>
    <property type="molecule type" value="Genomic_DNA"/>
</dbReference>
<feature type="non-terminal residue" evidence="1">
    <location>
        <position position="1"/>
    </location>
</feature>
<gene>
    <name evidence="1" type="ORF">METZ01_LOCUS328887</name>
</gene>
<protein>
    <submittedName>
        <fullName evidence="1">Uncharacterized protein</fullName>
    </submittedName>
</protein>
<dbReference type="AlphaFoldDB" id="A0A382PRK0"/>
<name>A0A382PRK0_9ZZZZ</name>
<sequence length="37" mass="4410">EFVWEVMLRGKQRVLWPNHCLIPSKKTPGLILFDMNI</sequence>
<proteinExistence type="predicted"/>
<organism evidence="1">
    <name type="scientific">marine metagenome</name>
    <dbReference type="NCBI Taxonomy" id="408172"/>
    <lineage>
        <taxon>unclassified sequences</taxon>
        <taxon>metagenomes</taxon>
        <taxon>ecological metagenomes</taxon>
    </lineage>
</organism>
<accession>A0A382PRK0</accession>
<reference evidence="1" key="1">
    <citation type="submission" date="2018-05" db="EMBL/GenBank/DDBJ databases">
        <authorList>
            <person name="Lanie J.A."/>
            <person name="Ng W.-L."/>
            <person name="Kazmierczak K.M."/>
            <person name="Andrzejewski T.M."/>
            <person name="Davidsen T.M."/>
            <person name="Wayne K.J."/>
            <person name="Tettelin H."/>
            <person name="Glass J.I."/>
            <person name="Rusch D."/>
            <person name="Podicherti R."/>
            <person name="Tsui H.-C.T."/>
            <person name="Winkler M.E."/>
        </authorList>
    </citation>
    <scope>NUCLEOTIDE SEQUENCE</scope>
</reference>
<feature type="non-terminal residue" evidence="1">
    <location>
        <position position="37"/>
    </location>
</feature>